<keyword evidence="2 7" id="KW-0816">Tricarboxylic acid cycle</keyword>
<dbReference type="SUPFAM" id="SSF52210">
    <property type="entry name" value="Succinyl-CoA synthetase domains"/>
    <property type="match status" value="1"/>
</dbReference>
<comment type="catalytic activity">
    <reaction evidence="6">
        <text>GTP + succinate + CoA = succinyl-CoA + GDP + phosphate</text>
        <dbReference type="Rhea" id="RHEA:22120"/>
        <dbReference type="ChEBI" id="CHEBI:30031"/>
        <dbReference type="ChEBI" id="CHEBI:37565"/>
        <dbReference type="ChEBI" id="CHEBI:43474"/>
        <dbReference type="ChEBI" id="CHEBI:57287"/>
        <dbReference type="ChEBI" id="CHEBI:57292"/>
        <dbReference type="ChEBI" id="CHEBI:58189"/>
    </reaction>
    <physiologicalReaction direction="right-to-left" evidence="6">
        <dbReference type="Rhea" id="RHEA:22122"/>
    </physiologicalReaction>
</comment>
<dbReference type="InterPro" id="IPR005810">
    <property type="entry name" value="CoA_lig_alpha"/>
</dbReference>
<dbReference type="GO" id="GO:0004775">
    <property type="term" value="F:succinate-CoA ligase (ADP-forming) activity"/>
    <property type="evidence" value="ECO:0007669"/>
    <property type="project" value="UniProtKB-UniRule"/>
</dbReference>
<dbReference type="PANTHER" id="PTHR11117:SF2">
    <property type="entry name" value="SUCCINATE--COA LIGASE [ADP_GDP-FORMING] SUBUNIT ALPHA, MITOCHONDRIAL"/>
    <property type="match status" value="1"/>
</dbReference>
<dbReference type="STRING" id="241244.ATY39_02555"/>
<evidence type="ECO:0000256" key="1">
    <source>
        <dbReference type="ARBA" id="ARBA00005064"/>
    </source>
</evidence>
<dbReference type="AlphaFoldDB" id="A0A143H9I5"/>
<dbReference type="RefSeq" id="WP_066785379.1">
    <property type="nucleotide sequence ID" value="NZ_BJVD01000001.1"/>
</dbReference>
<dbReference type="OrthoDB" id="9807196at2"/>
<reference evidence="11" key="2">
    <citation type="submission" date="2016-03" db="EMBL/GenBank/DDBJ databases">
        <authorList>
            <person name="Seldin L."/>
        </authorList>
    </citation>
    <scope>NUCLEOTIDE SEQUENCE [LARGE SCALE GENOMIC DNA]</scope>
    <source>
        <strain evidence="11">PP9</strain>
    </source>
</reference>
<dbReference type="FunFam" id="3.40.50.720:FF:000002">
    <property type="entry name" value="Succinate--CoA ligase [ADP-forming] subunit alpha"/>
    <property type="match status" value="1"/>
</dbReference>
<organism evidence="10 11">
    <name type="scientific">Rummeliibacillus stabekisii</name>
    <dbReference type="NCBI Taxonomy" id="241244"/>
    <lineage>
        <taxon>Bacteria</taxon>
        <taxon>Bacillati</taxon>
        <taxon>Bacillota</taxon>
        <taxon>Bacilli</taxon>
        <taxon>Bacillales</taxon>
        <taxon>Caryophanaceae</taxon>
        <taxon>Rummeliibacillus</taxon>
    </lineage>
</organism>
<protein>
    <recommendedName>
        <fullName evidence="7">Succinate--CoA ligase [ADP-forming] subunit alpha</fullName>
        <ecNumber evidence="7">6.2.1.5</ecNumber>
    </recommendedName>
    <alternativeName>
        <fullName evidence="7">Succinyl-CoA synthetase subunit alpha</fullName>
        <shortName evidence="7">SCS-alpha</shortName>
    </alternativeName>
</protein>
<dbReference type="HAMAP" id="MF_01988">
    <property type="entry name" value="Succ_CoA_alpha"/>
    <property type="match status" value="1"/>
</dbReference>
<evidence type="ECO:0000313" key="10">
    <source>
        <dbReference type="EMBL" id="AMW98407.1"/>
    </source>
</evidence>
<evidence type="ECO:0000256" key="7">
    <source>
        <dbReference type="HAMAP-Rule" id="MF_01988"/>
    </source>
</evidence>
<feature type="binding site" evidence="7">
    <location>
        <position position="159"/>
    </location>
    <ligand>
        <name>substrate</name>
        <note>ligand shared with subunit beta</note>
    </ligand>
</feature>
<evidence type="ECO:0000256" key="6">
    <source>
        <dbReference type="ARBA" id="ARBA00052891"/>
    </source>
</evidence>
<dbReference type="Proteomes" id="UP000076021">
    <property type="component" value="Chromosome"/>
</dbReference>
<dbReference type="Gene3D" id="3.40.50.261">
    <property type="entry name" value="Succinyl-CoA synthetase domains"/>
    <property type="match status" value="1"/>
</dbReference>
<dbReference type="PROSITE" id="PS01216">
    <property type="entry name" value="SUCCINYL_COA_LIG_1"/>
    <property type="match status" value="1"/>
</dbReference>
<evidence type="ECO:0000256" key="8">
    <source>
        <dbReference type="RuleBase" id="RU000677"/>
    </source>
</evidence>
<gene>
    <name evidence="7" type="primary">sucD</name>
    <name evidence="10" type="ORF">ATY39_02555</name>
</gene>
<dbReference type="KEGG" id="rst:ATY39_02555"/>
<dbReference type="PROSITE" id="PS00399">
    <property type="entry name" value="SUCCINYL_COA_LIG_2"/>
    <property type="match status" value="1"/>
</dbReference>
<dbReference type="UniPathway" id="UPA00223">
    <property type="reaction ID" value="UER00999"/>
</dbReference>
<name>A0A143H9I5_9BACL</name>
<comment type="pathway">
    <text evidence="1 7 9">Carbohydrate metabolism; tricarboxylic acid cycle; succinate from succinyl-CoA (ligase route): step 1/1.</text>
</comment>
<evidence type="ECO:0000313" key="11">
    <source>
        <dbReference type="Proteomes" id="UP000076021"/>
    </source>
</evidence>
<dbReference type="GO" id="GO:0005829">
    <property type="term" value="C:cytosol"/>
    <property type="evidence" value="ECO:0007669"/>
    <property type="project" value="TreeGrafter"/>
</dbReference>
<proteinExistence type="inferred from homology"/>
<evidence type="ECO:0000256" key="3">
    <source>
        <dbReference type="ARBA" id="ARBA00022598"/>
    </source>
</evidence>
<feature type="binding site" evidence="7">
    <location>
        <begin position="17"/>
        <end position="20"/>
    </location>
    <ligand>
        <name>CoA</name>
        <dbReference type="ChEBI" id="CHEBI:57287"/>
    </ligand>
</feature>
<dbReference type="FunFam" id="3.40.50.261:FF:000002">
    <property type="entry name" value="Succinate--CoA ligase [ADP-forming] subunit alpha"/>
    <property type="match status" value="1"/>
</dbReference>
<feature type="binding site" evidence="7">
    <location>
        <position position="43"/>
    </location>
    <ligand>
        <name>CoA</name>
        <dbReference type="ChEBI" id="CHEBI:57287"/>
    </ligand>
</feature>
<feature type="binding site" evidence="7">
    <location>
        <begin position="96"/>
        <end position="98"/>
    </location>
    <ligand>
        <name>CoA</name>
        <dbReference type="ChEBI" id="CHEBI:57287"/>
    </ligand>
</feature>
<evidence type="ECO:0000256" key="2">
    <source>
        <dbReference type="ARBA" id="ARBA00022532"/>
    </source>
</evidence>
<dbReference type="InterPro" id="IPR017440">
    <property type="entry name" value="Cit_synth/succinyl-CoA_lig_AS"/>
</dbReference>
<dbReference type="PANTHER" id="PTHR11117">
    <property type="entry name" value="SUCCINYL-COA LIGASE SUBUNIT ALPHA"/>
    <property type="match status" value="1"/>
</dbReference>
<dbReference type="PIRSF" id="PIRSF001553">
    <property type="entry name" value="SucCS_alpha"/>
    <property type="match status" value="1"/>
</dbReference>
<comment type="function">
    <text evidence="7 9">Succinyl-CoA synthetase functions in the citric acid cycle (TCA), coupling the hydrolysis of succinyl-CoA to the synthesis of either ATP or GTP and thus represents the only step of substrate-level phosphorylation in the TCA. The alpha subunit of the enzyme binds the substrates coenzyme A and phosphate, while succinate binding and nucleotide specificity is provided by the beta subunit.</text>
</comment>
<keyword evidence="11" id="KW-1185">Reference proteome</keyword>
<keyword evidence="3 7" id="KW-0436">Ligase</keyword>
<dbReference type="SUPFAM" id="SSF51735">
    <property type="entry name" value="NAD(P)-binding Rossmann-fold domains"/>
    <property type="match status" value="1"/>
</dbReference>
<dbReference type="Pfam" id="PF00549">
    <property type="entry name" value="Ligase_CoA"/>
    <property type="match status" value="1"/>
</dbReference>
<evidence type="ECO:0000256" key="4">
    <source>
        <dbReference type="ARBA" id="ARBA00022741"/>
    </source>
</evidence>
<comment type="catalytic activity">
    <reaction evidence="5">
        <text>succinate + ATP + CoA = succinyl-CoA + ADP + phosphate</text>
        <dbReference type="Rhea" id="RHEA:17661"/>
        <dbReference type="ChEBI" id="CHEBI:30031"/>
        <dbReference type="ChEBI" id="CHEBI:30616"/>
        <dbReference type="ChEBI" id="CHEBI:43474"/>
        <dbReference type="ChEBI" id="CHEBI:57287"/>
        <dbReference type="ChEBI" id="CHEBI:57292"/>
        <dbReference type="ChEBI" id="CHEBI:456216"/>
        <dbReference type="EC" id="6.2.1.5"/>
    </reaction>
    <physiologicalReaction direction="right-to-left" evidence="5">
        <dbReference type="Rhea" id="RHEA:17663"/>
    </physiologicalReaction>
</comment>
<dbReference type="EMBL" id="CP014806">
    <property type="protein sequence ID" value="AMW98407.1"/>
    <property type="molecule type" value="Genomic_DNA"/>
</dbReference>
<feature type="active site" description="Tele-phosphohistidine intermediate" evidence="7">
    <location>
        <position position="247"/>
    </location>
</feature>
<dbReference type="SMART" id="SM00881">
    <property type="entry name" value="CoA_binding"/>
    <property type="match status" value="1"/>
</dbReference>
<dbReference type="InterPro" id="IPR003781">
    <property type="entry name" value="CoA-bd"/>
</dbReference>
<dbReference type="GO" id="GO:0000166">
    <property type="term" value="F:nucleotide binding"/>
    <property type="evidence" value="ECO:0007669"/>
    <property type="project" value="UniProtKB-KW"/>
</dbReference>
<dbReference type="InterPro" id="IPR016102">
    <property type="entry name" value="Succinyl-CoA_synth-like"/>
</dbReference>
<keyword evidence="4 7" id="KW-0547">Nucleotide-binding</keyword>
<comment type="similarity">
    <text evidence="7 8">Belongs to the succinate/malate CoA ligase alpha subunit family.</text>
</comment>
<dbReference type="GO" id="GO:0004776">
    <property type="term" value="F:succinate-CoA ligase (GDP-forming) activity"/>
    <property type="evidence" value="ECO:0007669"/>
    <property type="project" value="TreeGrafter"/>
</dbReference>
<dbReference type="InterPro" id="IPR036291">
    <property type="entry name" value="NAD(P)-bd_dom_sf"/>
</dbReference>
<dbReference type="PRINTS" id="PR01798">
    <property type="entry name" value="SCOASYNTHASE"/>
</dbReference>
<dbReference type="NCBIfam" id="TIGR01019">
    <property type="entry name" value="sucCoAalpha"/>
    <property type="match status" value="1"/>
</dbReference>
<evidence type="ECO:0000256" key="5">
    <source>
        <dbReference type="ARBA" id="ARBA00050563"/>
    </source>
</evidence>
<dbReference type="GO" id="GO:0006099">
    <property type="term" value="P:tricarboxylic acid cycle"/>
    <property type="evidence" value="ECO:0007669"/>
    <property type="project" value="UniProtKB-UniRule"/>
</dbReference>
<dbReference type="NCBIfam" id="NF004230">
    <property type="entry name" value="PRK05678.1"/>
    <property type="match status" value="1"/>
</dbReference>
<dbReference type="EC" id="6.2.1.5" evidence="7"/>
<dbReference type="GO" id="GO:0009361">
    <property type="term" value="C:succinate-CoA ligase complex (ADP-forming)"/>
    <property type="evidence" value="ECO:0007669"/>
    <property type="project" value="TreeGrafter"/>
</dbReference>
<reference evidence="10 11" key="1">
    <citation type="journal article" date="2016" name="Genome Announc.">
        <title>Whole-Genome Sequence of Rummeliibacillus stabekisii Strain PP9 Isolated from Antarctic Soil.</title>
        <authorList>
            <person name="da Mota F.F."/>
            <person name="Vollu R.E."/>
            <person name="Jurelevicius D."/>
            <person name="Seldin L."/>
        </authorList>
    </citation>
    <scope>NUCLEOTIDE SEQUENCE [LARGE SCALE GENOMIC DNA]</scope>
    <source>
        <strain evidence="10 11">PP9</strain>
    </source>
</reference>
<evidence type="ECO:0000256" key="9">
    <source>
        <dbReference type="RuleBase" id="RU000699"/>
    </source>
</evidence>
<dbReference type="InterPro" id="IPR033847">
    <property type="entry name" value="Citrt_syn/SCS-alpha_CS"/>
</dbReference>
<dbReference type="InterPro" id="IPR005811">
    <property type="entry name" value="SUCC_ACL_C"/>
</dbReference>
<dbReference type="Pfam" id="PF02629">
    <property type="entry name" value="CoA_binding"/>
    <property type="match status" value="1"/>
</dbReference>
<comment type="subunit">
    <text evidence="7 9">Heterotetramer of two alpha and two beta subunits.</text>
</comment>
<sequence>MSIYINKDTKVLVQGITGSTALFHTKQMLEYGTKIVAGVTPGKGGTTVEGVPVFNTVSDAVENTGANVSVIYVPAPFAADAILEAVDAELDMVICITEHIPVLDMVKVKRYMEGKKTRLIGPNCPGVITADECKIGIMPGYIHTKGHVGVVSRSGTLTYEAVHQLTVEGIGQSTAVGIGGDPVNGTDFIDVLKEFEADPDTYGVIMIGEIGGTAEEEAAEWVKANMTKPVVGFIGGQTAPPGKRMGHAGAIISGGKGTAAEKIKTMRECGIEVAETPAVIGETFIRVIKEKGLYDKCKTH</sequence>
<dbReference type="Gene3D" id="3.40.50.720">
    <property type="entry name" value="NAD(P)-binding Rossmann-like Domain"/>
    <property type="match status" value="1"/>
</dbReference>
<accession>A0A143H9I5</accession>